<feature type="region of interest" description="Disordered" evidence="1">
    <location>
        <begin position="877"/>
        <end position="961"/>
    </location>
</feature>
<proteinExistence type="predicted"/>
<evidence type="ECO:0000313" key="2">
    <source>
        <dbReference type="EMBL" id="KAH3869524.1"/>
    </source>
</evidence>
<evidence type="ECO:0000313" key="3">
    <source>
        <dbReference type="Proteomes" id="UP000828390"/>
    </source>
</evidence>
<feature type="region of interest" description="Disordered" evidence="1">
    <location>
        <begin position="648"/>
        <end position="668"/>
    </location>
</feature>
<feature type="compositionally biased region" description="Basic and acidic residues" evidence="1">
    <location>
        <begin position="309"/>
        <end position="327"/>
    </location>
</feature>
<feature type="region of interest" description="Disordered" evidence="1">
    <location>
        <begin position="785"/>
        <end position="849"/>
    </location>
</feature>
<feature type="compositionally biased region" description="Polar residues" evidence="1">
    <location>
        <begin position="248"/>
        <end position="264"/>
    </location>
</feature>
<reference evidence="2" key="1">
    <citation type="journal article" date="2019" name="bioRxiv">
        <title>The Genome of the Zebra Mussel, Dreissena polymorpha: A Resource for Invasive Species Research.</title>
        <authorList>
            <person name="McCartney M.A."/>
            <person name="Auch B."/>
            <person name="Kono T."/>
            <person name="Mallez S."/>
            <person name="Zhang Y."/>
            <person name="Obille A."/>
            <person name="Becker A."/>
            <person name="Abrahante J.E."/>
            <person name="Garbe J."/>
            <person name="Badalamenti J.P."/>
            <person name="Herman A."/>
            <person name="Mangelson H."/>
            <person name="Liachko I."/>
            <person name="Sullivan S."/>
            <person name="Sone E.D."/>
            <person name="Koren S."/>
            <person name="Silverstein K.A.T."/>
            <person name="Beckman K.B."/>
            <person name="Gohl D.M."/>
        </authorList>
    </citation>
    <scope>NUCLEOTIDE SEQUENCE</scope>
    <source>
        <strain evidence="2">Duluth1</strain>
        <tissue evidence="2">Whole animal</tissue>
    </source>
</reference>
<sequence length="1235" mass="140075">MASQWPFPDSYMAAPDIPSDIDFYRDRNVARPTFQGRSPPPRHRSRERRFRSRSPPRNENEYYRSQNSRNYYKDSDVHFPKRSRQRLRNDDQWSRKMNQDRTLHDNERSSKRSPNQSYRSQRHRTETYKGDLDDTKRGEERSSSDRSHKSSEKRSCKNGDIIKPGDNVITGECISEKHPLLTDDVSSDDLRDDILNAETEERVIFQQPDSDGGLLISVQIAQREPKHTENKENIYAAHKESGNEKISEPSQSCVPSNEQRQTGKISPAKGDINIEMKALDEKIKAQKAKLKKHLSPESLKNIGLVFPEKTNENPKHDDDSSENKESDNDQTLKTCVNDDTVEKFENASVQIETIPEPEKLITTILENTEKLNYGECLGHSAISILSTNVSNQGNDTDIVNTTKSKTNRSNNHDTSMGKLNQTFQELEKDKSIASWARLLKKAVSSIGQNVVSSKTVVSLSNSNANDKQVESSSSHANNTEIDRSVLVASTEEGKFSSENSPNSSESELNNKAKTQCVMSSSEVNILSDKHEQTNDVNLSKVNEETKSDNHSTLKDKNEPELIDQPYSNLEQKTNLPTENNQLKPSAYPYVQKSHKNDAKTASGNKLGGKDPQSKQPGRAEKVKQINVQHLRNVKTDCLSKDTQKTDPVKNIVGSKSSSSVNKSESTFKEKVNCGPFVKKPEVIAKTISSKIVKDDTEQLPQVAHSCRHSGTNDKKKNSSMSADKDTSVKNERLSTDSQKTLSLTKSEVSKTAFSVKKSDSLMKDKAKVNGEQLVKKPEVEAKTISSKIVKDNAGPLPQVAHNRRHSGTNSGAKSNLMSADEDKDRKRRLSAPCEVSRKRDSLKKTEKTQDGKYFKLGEKESVKEVEKRKEVFKKIKHSEKEKAPVNKSFKHEEEPNAKSLKQKTIVNKSKSVHEDVANEIGKEHDKPRVHSELRKHDKSENCPITSENIQEGCNGKRDTEDDIDMDDFEIIDLRPSKVAVTSENAVKPDILDMKNLKEHVEVKYCDDRVVIKGQSQKKKFIERLKPLTFSDVSDDEKSSQRATQTPQKPLKRKRKQKVHKPMMFNSEDSSDNDLPESPFKISKKDSDKSTDNKLEKSMDILPGMNEFMKIDKAVYERGFDVRHDKILENDDIITTFGLLKPEYLYVKTDMTGHALLGKCVRCKCCKQFFNPLDFSEHHDEASVRALIAIDKCSMMDYTLCSTDASENIREVFKHFQDYFHQLRRYLAYNLQLLIG</sequence>
<name>A0A9D4M4F3_DREPO</name>
<feature type="compositionally biased region" description="Low complexity" evidence="1">
    <location>
        <begin position="496"/>
        <end position="509"/>
    </location>
</feature>
<evidence type="ECO:0000256" key="1">
    <source>
        <dbReference type="SAM" id="MobiDB-lite"/>
    </source>
</evidence>
<feature type="compositionally biased region" description="Basic and acidic residues" evidence="1">
    <location>
        <begin position="123"/>
        <end position="157"/>
    </location>
</feature>
<feature type="compositionally biased region" description="Basic and acidic residues" evidence="1">
    <location>
        <begin position="87"/>
        <end position="110"/>
    </location>
</feature>
<protein>
    <submittedName>
        <fullName evidence="2">Uncharacterized protein</fullName>
    </submittedName>
</protein>
<gene>
    <name evidence="2" type="ORF">DPMN_032693</name>
</gene>
<feature type="compositionally biased region" description="Basic residues" evidence="1">
    <location>
        <begin position="1049"/>
        <end position="1060"/>
    </location>
</feature>
<dbReference type="EMBL" id="JAIWYP010000002">
    <property type="protein sequence ID" value="KAH3869524.1"/>
    <property type="molecule type" value="Genomic_DNA"/>
</dbReference>
<feature type="compositionally biased region" description="Basic and acidic residues" evidence="1">
    <location>
        <begin position="1082"/>
        <end position="1094"/>
    </location>
</feature>
<accession>A0A9D4M4F3</accession>
<feature type="compositionally biased region" description="Basic and acidic residues" evidence="1">
    <location>
        <begin position="911"/>
        <end position="940"/>
    </location>
</feature>
<comment type="caution">
    <text evidence="2">The sequence shown here is derived from an EMBL/GenBank/DDBJ whole genome shotgun (WGS) entry which is preliminary data.</text>
</comment>
<feature type="compositionally biased region" description="Basic and acidic residues" evidence="1">
    <location>
        <begin position="607"/>
        <end position="622"/>
    </location>
</feature>
<feature type="compositionally biased region" description="Basic and acidic residues" evidence="1">
    <location>
        <begin position="877"/>
        <end position="896"/>
    </location>
</feature>
<dbReference type="Proteomes" id="UP000828390">
    <property type="component" value="Unassembled WGS sequence"/>
</dbReference>
<feature type="region of interest" description="Disordered" evidence="1">
    <location>
        <begin position="461"/>
        <end position="510"/>
    </location>
</feature>
<dbReference type="AlphaFoldDB" id="A0A9D4M4F3"/>
<feature type="compositionally biased region" description="Basic residues" evidence="1">
    <location>
        <begin position="40"/>
        <end position="54"/>
    </location>
</feature>
<feature type="region of interest" description="Disordered" evidence="1">
    <location>
        <begin position="524"/>
        <end position="622"/>
    </location>
</feature>
<feature type="region of interest" description="Disordered" evidence="1">
    <location>
        <begin position="26"/>
        <end position="167"/>
    </location>
</feature>
<feature type="compositionally biased region" description="Basic and acidic residues" evidence="1">
    <location>
        <begin position="541"/>
        <end position="559"/>
    </location>
</feature>
<feature type="compositionally biased region" description="Polar residues" evidence="1">
    <location>
        <begin position="942"/>
        <end position="951"/>
    </location>
</feature>
<feature type="compositionally biased region" description="Polar residues" evidence="1">
    <location>
        <begin position="461"/>
        <end position="479"/>
    </location>
</feature>
<feature type="region of interest" description="Disordered" evidence="1">
    <location>
        <begin position="239"/>
        <end position="268"/>
    </location>
</feature>
<keyword evidence="3" id="KW-1185">Reference proteome</keyword>
<organism evidence="2 3">
    <name type="scientific">Dreissena polymorpha</name>
    <name type="common">Zebra mussel</name>
    <name type="synonym">Mytilus polymorpha</name>
    <dbReference type="NCBI Taxonomy" id="45954"/>
    <lineage>
        <taxon>Eukaryota</taxon>
        <taxon>Metazoa</taxon>
        <taxon>Spiralia</taxon>
        <taxon>Lophotrochozoa</taxon>
        <taxon>Mollusca</taxon>
        <taxon>Bivalvia</taxon>
        <taxon>Autobranchia</taxon>
        <taxon>Heteroconchia</taxon>
        <taxon>Euheterodonta</taxon>
        <taxon>Imparidentia</taxon>
        <taxon>Neoheterodontei</taxon>
        <taxon>Myida</taxon>
        <taxon>Dreissenoidea</taxon>
        <taxon>Dreissenidae</taxon>
        <taxon>Dreissena</taxon>
    </lineage>
</organism>
<feature type="region of interest" description="Disordered" evidence="1">
    <location>
        <begin position="695"/>
        <end position="741"/>
    </location>
</feature>
<feature type="compositionally biased region" description="Polar residues" evidence="1">
    <location>
        <begin position="807"/>
        <end position="817"/>
    </location>
</feature>
<feature type="compositionally biased region" description="Low complexity" evidence="1">
    <location>
        <begin position="648"/>
        <end position="664"/>
    </location>
</feature>
<feature type="compositionally biased region" description="Polar residues" evidence="1">
    <location>
        <begin position="565"/>
        <end position="583"/>
    </location>
</feature>
<feature type="compositionally biased region" description="Basic and acidic residues" evidence="1">
    <location>
        <begin position="835"/>
        <end position="849"/>
    </location>
</feature>
<reference evidence="2" key="2">
    <citation type="submission" date="2020-11" db="EMBL/GenBank/DDBJ databases">
        <authorList>
            <person name="McCartney M.A."/>
            <person name="Auch B."/>
            <person name="Kono T."/>
            <person name="Mallez S."/>
            <person name="Becker A."/>
            <person name="Gohl D.M."/>
            <person name="Silverstein K.A.T."/>
            <person name="Koren S."/>
            <person name="Bechman K.B."/>
            <person name="Herman A."/>
            <person name="Abrahante J.E."/>
            <person name="Garbe J."/>
        </authorList>
    </citation>
    <scope>NUCLEOTIDE SEQUENCE</scope>
    <source>
        <strain evidence="2">Duluth1</strain>
        <tissue evidence="2">Whole animal</tissue>
    </source>
</reference>
<feature type="region of interest" description="Disordered" evidence="1">
    <location>
        <begin position="300"/>
        <end position="331"/>
    </location>
</feature>
<feature type="region of interest" description="Disordered" evidence="1">
    <location>
        <begin position="1031"/>
        <end position="1094"/>
    </location>
</feature>
<feature type="compositionally biased region" description="Basic and acidic residues" evidence="1">
    <location>
        <begin position="710"/>
        <end position="734"/>
    </location>
</feature>